<proteinExistence type="predicted"/>
<dbReference type="EMBL" id="JBJJXI010000146">
    <property type="protein sequence ID" value="KAL3386636.1"/>
    <property type="molecule type" value="Genomic_DNA"/>
</dbReference>
<comment type="caution">
    <text evidence="1">The sequence shown here is derived from an EMBL/GenBank/DDBJ whole genome shotgun (WGS) entry which is preliminary data.</text>
</comment>
<dbReference type="Proteomes" id="UP001627154">
    <property type="component" value="Unassembled WGS sequence"/>
</dbReference>
<keyword evidence="2" id="KW-1185">Reference proteome</keyword>
<accession>A0ABD2W257</accession>
<organism evidence="1 2">
    <name type="scientific">Trichogramma kaykai</name>
    <dbReference type="NCBI Taxonomy" id="54128"/>
    <lineage>
        <taxon>Eukaryota</taxon>
        <taxon>Metazoa</taxon>
        <taxon>Ecdysozoa</taxon>
        <taxon>Arthropoda</taxon>
        <taxon>Hexapoda</taxon>
        <taxon>Insecta</taxon>
        <taxon>Pterygota</taxon>
        <taxon>Neoptera</taxon>
        <taxon>Endopterygota</taxon>
        <taxon>Hymenoptera</taxon>
        <taxon>Apocrita</taxon>
        <taxon>Proctotrupomorpha</taxon>
        <taxon>Chalcidoidea</taxon>
        <taxon>Trichogrammatidae</taxon>
        <taxon>Trichogramma</taxon>
    </lineage>
</organism>
<name>A0ABD2W257_9HYME</name>
<reference evidence="1 2" key="1">
    <citation type="journal article" date="2024" name="bioRxiv">
        <title>A reference genome for Trichogramma kaykai: A tiny desert-dwelling parasitoid wasp with competing sex-ratio distorters.</title>
        <authorList>
            <person name="Culotta J."/>
            <person name="Lindsey A.R."/>
        </authorList>
    </citation>
    <scope>NUCLEOTIDE SEQUENCE [LARGE SCALE GENOMIC DNA]</scope>
    <source>
        <strain evidence="1 2">KSX58</strain>
    </source>
</reference>
<protein>
    <submittedName>
        <fullName evidence="1">Uncharacterized protein</fullName>
    </submittedName>
</protein>
<dbReference type="AlphaFoldDB" id="A0ABD2W257"/>
<gene>
    <name evidence="1" type="ORF">TKK_018119</name>
</gene>
<evidence type="ECO:0000313" key="2">
    <source>
        <dbReference type="Proteomes" id="UP001627154"/>
    </source>
</evidence>
<sequence>MVVVRRLEEGGYELSRSDALTIMKFFANFGGLSVTSADRDEHWYDDEEFASEAKTITMTRSLSLHDLIQLQAGEAAKLFARNTDYMELWRSKHLTQIPNRLKVACSMHLSEIMSRRFFHRYAVGSFIELIR</sequence>
<evidence type="ECO:0000313" key="1">
    <source>
        <dbReference type="EMBL" id="KAL3386636.1"/>
    </source>
</evidence>